<comment type="caution">
    <text evidence="7">The sequence shown here is derived from an EMBL/GenBank/DDBJ whole genome shotgun (WGS) entry which is preliminary data.</text>
</comment>
<accession>A0A0J6VI68</accession>
<keyword evidence="2 5" id="KW-0689">Ribosomal protein</keyword>
<evidence type="ECO:0000313" key="10">
    <source>
        <dbReference type="Proteomes" id="UP000036313"/>
    </source>
</evidence>
<keyword evidence="9" id="KW-1185">Reference proteome</keyword>
<evidence type="ECO:0000256" key="1">
    <source>
        <dbReference type="ARBA" id="ARBA00010111"/>
    </source>
</evidence>
<evidence type="ECO:0000313" key="7">
    <source>
        <dbReference type="EMBL" id="KMO69287.1"/>
    </source>
</evidence>
<evidence type="ECO:0000313" key="8">
    <source>
        <dbReference type="EMBL" id="TDL11833.1"/>
    </source>
</evidence>
<reference evidence="6 9" key="2">
    <citation type="submission" date="2015-04" db="EMBL/GenBank/DDBJ databases">
        <title>Genome sequence of Mycobacterium obuense UC1.</title>
        <authorList>
            <person name="Greninger A.L."/>
            <person name="Cunningham G."/>
            <person name="Chiu C.Y."/>
            <person name="Miller S."/>
        </authorList>
    </citation>
    <scope>NUCLEOTIDE SEQUENCE [LARGE SCALE GENOMIC DNA]</scope>
    <source>
        <strain evidence="6 9">UC1</strain>
    </source>
</reference>
<dbReference type="AlphaFoldDB" id="A0A0J6VI68"/>
<evidence type="ECO:0000313" key="9">
    <source>
        <dbReference type="Proteomes" id="UP000034150"/>
    </source>
</evidence>
<reference evidence="8 11" key="3">
    <citation type="submission" date="2019-01" db="EMBL/GenBank/DDBJ databases">
        <title>High-quality-draft genome sequences of five non-tuberculosis mycobacteriaceae isolated from a nosocomial environment.</title>
        <authorList>
            <person name="Tiago I."/>
            <person name="Alarico S."/>
            <person name="Pereira S.G."/>
            <person name="Coelho C."/>
            <person name="Maranha A."/>
            <person name="Empadinhas N."/>
        </authorList>
    </citation>
    <scope>NUCLEOTIDE SEQUENCE [LARGE SCALE GENOMIC DNA]</scope>
    <source>
        <strain evidence="8 11">22DIII</strain>
    </source>
</reference>
<dbReference type="GO" id="GO:0005840">
    <property type="term" value="C:ribosome"/>
    <property type="evidence" value="ECO:0007669"/>
    <property type="project" value="UniProtKB-KW"/>
</dbReference>
<proteinExistence type="inferred from homology"/>
<dbReference type="HAMAP" id="MF_00391">
    <property type="entry name" value="Ribosomal_bL34"/>
    <property type="match status" value="1"/>
</dbReference>
<organism evidence="7 10">
    <name type="scientific">Mycolicibacterium obuense</name>
    <dbReference type="NCBI Taxonomy" id="1807"/>
    <lineage>
        <taxon>Bacteria</taxon>
        <taxon>Bacillati</taxon>
        <taxon>Actinomycetota</taxon>
        <taxon>Actinomycetes</taxon>
        <taxon>Mycobacteriales</taxon>
        <taxon>Mycobacteriaceae</taxon>
        <taxon>Mycolicibacterium</taxon>
    </lineage>
</organism>
<dbReference type="PANTHER" id="PTHR14503">
    <property type="entry name" value="MITOCHONDRIAL RIBOSOMAL PROTEIN 34 FAMILY MEMBER"/>
    <property type="match status" value="1"/>
</dbReference>
<comment type="similarity">
    <text evidence="1 5">Belongs to the bacterial ribosomal protein bL34 family.</text>
</comment>
<dbReference type="NCBIfam" id="TIGR01030">
    <property type="entry name" value="rpmH_bact"/>
    <property type="match status" value="1"/>
</dbReference>
<evidence type="ECO:0000313" key="6">
    <source>
        <dbReference type="EMBL" id="KKE99948.1"/>
    </source>
</evidence>
<gene>
    <name evidence="5 7" type="primary">rpmH</name>
    <name evidence="8" type="ORF">EUA04_02265</name>
    <name evidence="7" type="ORF">MOBUDSM44075_04712</name>
    <name evidence="6" type="ORF">WN67_21395</name>
</gene>
<keyword evidence="3 5" id="KW-0687">Ribonucleoprotein</keyword>
<dbReference type="InterPro" id="IPR020939">
    <property type="entry name" value="Ribosomal_bL34_CS"/>
</dbReference>
<evidence type="ECO:0000256" key="4">
    <source>
        <dbReference type="ARBA" id="ARBA00035177"/>
    </source>
</evidence>
<dbReference type="Proteomes" id="UP000034150">
    <property type="component" value="Unassembled WGS sequence"/>
</dbReference>
<dbReference type="PANTHER" id="PTHR14503:SF4">
    <property type="entry name" value="LARGE RIBOSOMAL SUBUNIT PROTEIN BL34M"/>
    <property type="match status" value="1"/>
</dbReference>
<dbReference type="EMBL" id="JYNU01000057">
    <property type="protein sequence ID" value="KMO69287.1"/>
    <property type="molecule type" value="Genomic_DNA"/>
</dbReference>
<evidence type="ECO:0000256" key="3">
    <source>
        <dbReference type="ARBA" id="ARBA00023274"/>
    </source>
</evidence>
<dbReference type="Gene3D" id="1.10.287.3980">
    <property type="match status" value="1"/>
</dbReference>
<evidence type="ECO:0000313" key="11">
    <source>
        <dbReference type="Proteomes" id="UP000294952"/>
    </source>
</evidence>
<reference evidence="7 10" key="1">
    <citation type="journal article" date="2015" name="Genome Biol. Evol.">
        <title>Characterization of Three Mycobacterium spp. with Potential Use in Bioremediation by Genome Sequencing and Comparative Genomics.</title>
        <authorList>
            <person name="Das S."/>
            <person name="Pettersson B.M."/>
            <person name="Behra P.R."/>
            <person name="Ramesh M."/>
            <person name="Dasgupta S."/>
            <person name="Bhattacharya A."/>
            <person name="Kirsebom L.A."/>
        </authorList>
    </citation>
    <scope>NUCLEOTIDE SEQUENCE [LARGE SCALE GENOMIC DNA]</scope>
    <source>
        <strain evidence="7 10">DSM 44075</strain>
    </source>
</reference>
<dbReference type="EMBL" id="SDLP01000001">
    <property type="protein sequence ID" value="TDL11833.1"/>
    <property type="molecule type" value="Genomic_DNA"/>
</dbReference>
<dbReference type="RefSeq" id="WP_046365060.1">
    <property type="nucleotide sequence ID" value="NZ_CALTXN010000013.1"/>
</dbReference>
<dbReference type="FunFam" id="1.10.287.3980:FF:000001">
    <property type="entry name" value="Mitochondrial ribosomal protein L34"/>
    <property type="match status" value="1"/>
</dbReference>
<dbReference type="Pfam" id="PF00468">
    <property type="entry name" value="Ribosomal_L34"/>
    <property type="match status" value="1"/>
</dbReference>
<dbReference type="InterPro" id="IPR000271">
    <property type="entry name" value="Ribosomal_bL34"/>
</dbReference>
<dbReference type="OrthoDB" id="9804832at2"/>
<dbReference type="GO" id="GO:1990904">
    <property type="term" value="C:ribonucleoprotein complex"/>
    <property type="evidence" value="ECO:0007669"/>
    <property type="project" value="UniProtKB-KW"/>
</dbReference>
<protein>
    <recommendedName>
        <fullName evidence="4 5">Large ribosomal subunit protein bL34</fullName>
    </recommendedName>
</protein>
<dbReference type="GO" id="GO:0006412">
    <property type="term" value="P:translation"/>
    <property type="evidence" value="ECO:0007669"/>
    <property type="project" value="UniProtKB-UniRule"/>
</dbReference>
<sequence>MAKGKRTFQPNNRRRARVHGFRLRMRTRAGRAIVSGRRRKGRQSLTA</sequence>
<evidence type="ECO:0000256" key="2">
    <source>
        <dbReference type="ARBA" id="ARBA00022980"/>
    </source>
</evidence>
<dbReference type="Proteomes" id="UP000294952">
    <property type="component" value="Unassembled WGS sequence"/>
</dbReference>
<dbReference type="Proteomes" id="UP000036313">
    <property type="component" value="Unassembled WGS sequence"/>
</dbReference>
<dbReference type="PATRIC" id="fig|1807.13.peg.2504"/>
<dbReference type="STRING" id="1807.MOBUDSM44075_04712"/>
<dbReference type="GO" id="GO:0003735">
    <property type="term" value="F:structural constituent of ribosome"/>
    <property type="evidence" value="ECO:0007669"/>
    <property type="project" value="InterPro"/>
</dbReference>
<dbReference type="EMBL" id="LAUZ02000024">
    <property type="protein sequence ID" value="KKE99948.1"/>
    <property type="molecule type" value="Genomic_DNA"/>
</dbReference>
<evidence type="ECO:0000256" key="5">
    <source>
        <dbReference type="HAMAP-Rule" id="MF_00391"/>
    </source>
</evidence>
<dbReference type="PROSITE" id="PS00784">
    <property type="entry name" value="RIBOSOMAL_L34"/>
    <property type="match status" value="1"/>
</dbReference>
<name>A0A0J6VI68_9MYCO</name>